<gene>
    <name evidence="12" type="primary">wcbR</name>
    <name evidence="12" type="ORF">GCM10012278_87030</name>
</gene>
<dbReference type="InterPro" id="IPR036291">
    <property type="entry name" value="NAD(P)-bd_dom_sf"/>
</dbReference>
<dbReference type="Pfam" id="PF16197">
    <property type="entry name" value="KAsynt_C_assoc"/>
    <property type="match status" value="1"/>
</dbReference>
<dbReference type="CDD" id="cd05195">
    <property type="entry name" value="enoyl_red"/>
    <property type="match status" value="1"/>
</dbReference>
<dbReference type="InterPro" id="IPR049552">
    <property type="entry name" value="PKS_DH_N"/>
</dbReference>
<dbReference type="InterPro" id="IPR049551">
    <property type="entry name" value="PKS_DH_C"/>
</dbReference>
<dbReference type="PANTHER" id="PTHR43775:SF37">
    <property type="entry name" value="SI:DKEY-61P9.11"/>
    <property type="match status" value="1"/>
</dbReference>
<dbReference type="PROSITE" id="PS52004">
    <property type="entry name" value="KS3_2"/>
    <property type="match status" value="1"/>
</dbReference>
<feature type="domain" description="Ketosynthase family 3 (KS3)" evidence="10">
    <location>
        <begin position="14"/>
        <end position="438"/>
    </location>
</feature>
<dbReference type="InterPro" id="IPR020806">
    <property type="entry name" value="PKS_PP-bd"/>
</dbReference>
<dbReference type="InterPro" id="IPR057326">
    <property type="entry name" value="KR_dom"/>
</dbReference>
<dbReference type="Pfam" id="PF02801">
    <property type="entry name" value="Ketoacyl-synt_C"/>
    <property type="match status" value="1"/>
</dbReference>
<keyword evidence="6" id="KW-0012">Acyltransferase</keyword>
<dbReference type="InterPro" id="IPR029063">
    <property type="entry name" value="SAM-dependent_MTases_sf"/>
</dbReference>
<protein>
    <submittedName>
        <fullName evidence="12">Polyketide synthase</fullName>
    </submittedName>
</protein>
<reference evidence="12" key="1">
    <citation type="journal article" date="2014" name="Int. J. Syst. Evol. Microbiol.">
        <title>Complete genome sequence of Corynebacterium casei LMG S-19264T (=DSM 44701T), isolated from a smear-ripened cheese.</title>
        <authorList>
            <consortium name="US DOE Joint Genome Institute (JGI-PGF)"/>
            <person name="Walter F."/>
            <person name="Albersmeier A."/>
            <person name="Kalinowski J."/>
            <person name="Ruckert C."/>
        </authorList>
    </citation>
    <scope>NUCLEOTIDE SEQUENCE</scope>
    <source>
        <strain evidence="12">CGMCC 4.7430</strain>
    </source>
</reference>
<dbReference type="Gene3D" id="1.10.1200.10">
    <property type="entry name" value="ACP-like"/>
    <property type="match status" value="1"/>
</dbReference>
<dbReference type="InterPro" id="IPR020807">
    <property type="entry name" value="PKS_DH"/>
</dbReference>
<dbReference type="SUPFAM" id="SSF50129">
    <property type="entry name" value="GroES-like"/>
    <property type="match status" value="1"/>
</dbReference>
<dbReference type="SUPFAM" id="SSF53335">
    <property type="entry name" value="S-adenosyl-L-methionine-dependent methyltransferases"/>
    <property type="match status" value="1"/>
</dbReference>
<dbReference type="InterPro" id="IPR013217">
    <property type="entry name" value="Methyltransf_12"/>
</dbReference>
<dbReference type="InterPro" id="IPR042104">
    <property type="entry name" value="PKS_dehydratase_sf"/>
</dbReference>
<evidence type="ECO:0000256" key="5">
    <source>
        <dbReference type="ARBA" id="ARBA00023268"/>
    </source>
</evidence>
<dbReference type="InterPro" id="IPR049900">
    <property type="entry name" value="PKS_mFAS_DH"/>
</dbReference>
<dbReference type="PANTHER" id="PTHR43775">
    <property type="entry name" value="FATTY ACID SYNTHASE"/>
    <property type="match status" value="1"/>
</dbReference>
<dbReference type="SUPFAM" id="SSF55048">
    <property type="entry name" value="Probable ACP-binding domain of malonyl-CoA ACP transacylase"/>
    <property type="match status" value="1"/>
</dbReference>
<dbReference type="FunFam" id="3.40.50.720:FF:000209">
    <property type="entry name" value="Polyketide synthase Pks12"/>
    <property type="match status" value="1"/>
</dbReference>
<evidence type="ECO:0000259" key="10">
    <source>
        <dbReference type="PROSITE" id="PS52004"/>
    </source>
</evidence>
<dbReference type="InterPro" id="IPR020841">
    <property type="entry name" value="PKS_Beta-ketoAc_synthase_dom"/>
</dbReference>
<dbReference type="CDD" id="cd00833">
    <property type="entry name" value="PKS"/>
    <property type="match status" value="1"/>
</dbReference>
<evidence type="ECO:0000256" key="4">
    <source>
        <dbReference type="ARBA" id="ARBA00022857"/>
    </source>
</evidence>
<dbReference type="EMBL" id="BMNK01000025">
    <property type="protein sequence ID" value="GGP17667.1"/>
    <property type="molecule type" value="Genomic_DNA"/>
</dbReference>
<dbReference type="InterPro" id="IPR011032">
    <property type="entry name" value="GroES-like_sf"/>
</dbReference>
<proteinExistence type="predicted"/>
<dbReference type="InterPro" id="IPR014043">
    <property type="entry name" value="Acyl_transferase_dom"/>
</dbReference>
<dbReference type="Pfam" id="PF21089">
    <property type="entry name" value="PKS_DH_N"/>
    <property type="match status" value="1"/>
</dbReference>
<dbReference type="InterPro" id="IPR014031">
    <property type="entry name" value="Ketoacyl_synth_C"/>
</dbReference>
<evidence type="ECO:0000313" key="13">
    <source>
        <dbReference type="Proteomes" id="UP000660745"/>
    </source>
</evidence>
<dbReference type="Pfam" id="PF00107">
    <property type="entry name" value="ADH_zinc_N"/>
    <property type="match status" value="1"/>
</dbReference>
<feature type="region of interest" description="Disordered" evidence="8">
    <location>
        <begin position="1354"/>
        <end position="1373"/>
    </location>
</feature>
<dbReference type="SMART" id="SM00827">
    <property type="entry name" value="PKS_AT"/>
    <property type="match status" value="1"/>
</dbReference>
<dbReference type="RefSeq" id="WP_189144635.1">
    <property type="nucleotide sequence ID" value="NZ_BMNK01000025.1"/>
</dbReference>
<dbReference type="InterPro" id="IPR014030">
    <property type="entry name" value="Ketoacyl_synth_N"/>
</dbReference>
<dbReference type="Gene3D" id="3.40.366.10">
    <property type="entry name" value="Malonyl-Coenzyme A Acyl Carrier Protein, domain 2"/>
    <property type="match status" value="1"/>
</dbReference>
<dbReference type="SUPFAM" id="SSF53901">
    <property type="entry name" value="Thiolase-like"/>
    <property type="match status" value="1"/>
</dbReference>
<evidence type="ECO:0000313" key="12">
    <source>
        <dbReference type="EMBL" id="GGP17667.1"/>
    </source>
</evidence>
<keyword evidence="5" id="KW-0511">Multifunctional enzyme</keyword>
<dbReference type="InterPro" id="IPR013149">
    <property type="entry name" value="ADH-like_C"/>
</dbReference>
<keyword evidence="3" id="KW-0808">Transferase</keyword>
<dbReference type="Gene3D" id="3.40.50.720">
    <property type="entry name" value="NAD(P)-binding Rossmann-like Domain"/>
    <property type="match status" value="3"/>
</dbReference>
<feature type="region of interest" description="N-terminal hotdog fold" evidence="7">
    <location>
        <begin position="963"/>
        <end position="1084"/>
    </location>
</feature>
<dbReference type="InterPro" id="IPR050091">
    <property type="entry name" value="PKS_NRPS_Biosynth_Enz"/>
</dbReference>
<dbReference type="Pfam" id="PF08659">
    <property type="entry name" value="KR"/>
    <property type="match status" value="1"/>
</dbReference>
<dbReference type="SUPFAM" id="SSF47336">
    <property type="entry name" value="ACP-like"/>
    <property type="match status" value="1"/>
</dbReference>
<keyword evidence="4" id="KW-0521">NADP</keyword>
<dbReference type="InterPro" id="IPR020843">
    <property type="entry name" value="ER"/>
</dbReference>
<dbReference type="PROSITE" id="PS52019">
    <property type="entry name" value="PKS_MFAS_DH"/>
    <property type="match status" value="1"/>
</dbReference>
<comment type="caution">
    <text evidence="12">The sequence shown here is derived from an EMBL/GenBank/DDBJ whole genome shotgun (WGS) entry which is preliminary data.</text>
</comment>
<name>A0A918EB78_9ACTN</name>
<accession>A0A918EB78</accession>
<dbReference type="Gene3D" id="3.40.50.150">
    <property type="entry name" value="Vaccinia Virus protein VP39"/>
    <property type="match status" value="1"/>
</dbReference>
<evidence type="ECO:0000256" key="3">
    <source>
        <dbReference type="ARBA" id="ARBA00022679"/>
    </source>
</evidence>
<evidence type="ECO:0000259" key="9">
    <source>
        <dbReference type="PROSITE" id="PS50075"/>
    </source>
</evidence>
<dbReference type="SUPFAM" id="SSF52151">
    <property type="entry name" value="FabD/lysophospholipase-like"/>
    <property type="match status" value="1"/>
</dbReference>
<dbReference type="Gene3D" id="3.90.180.10">
    <property type="entry name" value="Medium-chain alcohol dehydrogenases, catalytic domain"/>
    <property type="match status" value="1"/>
</dbReference>
<dbReference type="Pfam" id="PF00550">
    <property type="entry name" value="PP-binding"/>
    <property type="match status" value="1"/>
</dbReference>
<dbReference type="InterPro" id="IPR013968">
    <property type="entry name" value="PKS_KR"/>
</dbReference>
<evidence type="ECO:0000256" key="6">
    <source>
        <dbReference type="ARBA" id="ARBA00023315"/>
    </source>
</evidence>
<evidence type="ECO:0000256" key="7">
    <source>
        <dbReference type="PROSITE-ProRule" id="PRU01363"/>
    </source>
</evidence>
<keyword evidence="13" id="KW-1185">Reference proteome</keyword>
<evidence type="ECO:0000256" key="8">
    <source>
        <dbReference type="SAM" id="MobiDB-lite"/>
    </source>
</evidence>
<dbReference type="GO" id="GO:0031177">
    <property type="term" value="F:phosphopantetheine binding"/>
    <property type="evidence" value="ECO:0007669"/>
    <property type="project" value="InterPro"/>
</dbReference>
<dbReference type="InterPro" id="IPR036736">
    <property type="entry name" value="ACP-like_sf"/>
</dbReference>
<feature type="domain" description="Carrier" evidence="9">
    <location>
        <begin position="2477"/>
        <end position="2555"/>
    </location>
</feature>
<dbReference type="GO" id="GO:0006633">
    <property type="term" value="P:fatty acid biosynthetic process"/>
    <property type="evidence" value="ECO:0007669"/>
    <property type="project" value="InterPro"/>
</dbReference>
<dbReference type="Gene3D" id="3.30.70.3290">
    <property type="match status" value="1"/>
</dbReference>
<dbReference type="PROSITE" id="PS50075">
    <property type="entry name" value="CARRIER"/>
    <property type="match status" value="1"/>
</dbReference>
<reference evidence="12" key="2">
    <citation type="submission" date="2020-09" db="EMBL/GenBank/DDBJ databases">
        <authorList>
            <person name="Sun Q."/>
            <person name="Zhou Y."/>
        </authorList>
    </citation>
    <scope>NUCLEOTIDE SEQUENCE</scope>
    <source>
        <strain evidence="12">CGMCC 4.7430</strain>
    </source>
</reference>
<dbReference type="Pfam" id="PF14765">
    <property type="entry name" value="PS-DH"/>
    <property type="match status" value="1"/>
</dbReference>
<evidence type="ECO:0000256" key="2">
    <source>
        <dbReference type="ARBA" id="ARBA00022553"/>
    </source>
</evidence>
<keyword evidence="1" id="KW-0596">Phosphopantetheine</keyword>
<dbReference type="InterPro" id="IPR018201">
    <property type="entry name" value="Ketoacyl_synth_AS"/>
</dbReference>
<dbReference type="GO" id="GO:0004315">
    <property type="term" value="F:3-oxoacyl-[acyl-carrier-protein] synthase activity"/>
    <property type="evidence" value="ECO:0007669"/>
    <property type="project" value="InterPro"/>
</dbReference>
<dbReference type="Gene3D" id="3.40.47.10">
    <property type="match status" value="1"/>
</dbReference>
<dbReference type="PROSITE" id="PS00606">
    <property type="entry name" value="KS3_1"/>
    <property type="match status" value="1"/>
</dbReference>
<dbReference type="InterPro" id="IPR013154">
    <property type="entry name" value="ADH-like_N"/>
</dbReference>
<keyword evidence="2" id="KW-0597">Phosphoprotein</keyword>
<dbReference type="SMART" id="SM00823">
    <property type="entry name" value="PKS_PP"/>
    <property type="match status" value="1"/>
</dbReference>
<dbReference type="InterPro" id="IPR009081">
    <property type="entry name" value="PP-bd_ACP"/>
</dbReference>
<dbReference type="GO" id="GO:0004312">
    <property type="term" value="F:fatty acid synthase activity"/>
    <property type="evidence" value="ECO:0007669"/>
    <property type="project" value="TreeGrafter"/>
</dbReference>
<dbReference type="SMART" id="SM00825">
    <property type="entry name" value="PKS_KS"/>
    <property type="match status" value="1"/>
</dbReference>
<organism evidence="12 13">
    <name type="scientific">Nonomuraea glycinis</name>
    <dbReference type="NCBI Taxonomy" id="2047744"/>
    <lineage>
        <taxon>Bacteria</taxon>
        <taxon>Bacillati</taxon>
        <taxon>Actinomycetota</taxon>
        <taxon>Actinomycetes</taxon>
        <taxon>Streptosporangiales</taxon>
        <taxon>Streptosporangiaceae</taxon>
        <taxon>Nonomuraea</taxon>
    </lineage>
</organism>
<dbReference type="Pfam" id="PF00109">
    <property type="entry name" value="ketoacyl-synt"/>
    <property type="match status" value="1"/>
</dbReference>
<dbReference type="InterPro" id="IPR016039">
    <property type="entry name" value="Thiolase-like"/>
</dbReference>
<dbReference type="InterPro" id="IPR016035">
    <property type="entry name" value="Acyl_Trfase/lysoPLipase"/>
</dbReference>
<sequence>MSTGGGGNGRVWPRQAVAVVGVGCRLPGGIEDLDGLWQALLRGDDLVGTVPQDRFEAELHVDETIPRPERSYTRAGGFLRDVAGFDAAYFGISPKEAASMDPQQRLLLEMAAEAFDDAGIDPGRLAGSDTAVFVGISDPSYGVLQALERGSMGPYSMSGMALSIAANRLSHVFDLRGPSMSIDTACSSSLQAVERACRSLAEGSSRVAVAGGVNVLLSPMGFVGFSQASMLSPTGRCRAFSADADGFVRAEGGGVIVLKQLADALADGDRVHAVIVGAAANNDGHTVGLALPNTDAQEALLRQVYREAGIGPDEVVYVEAHGTGTQAGDPAECRALGRALGTGRSIGALPIGSVKTNVGHLEPASGMPGLFKALLVLRHRTIPASLHAASLNPAIDFDGLGLSVVTRPRPLPETGGRAVVGVNSFGFGGANVHIALAAPPGSAVSGAGDEEVERVAAHPAVQEAVQEGVQEAESGGPLPFVVSARSAGALAEAVERTAGHLASIAERDFYDAAYTATRRRALHRHRAVVLAGSAAEAARALSHLGAVTPDAEPTPEPLDVPKVVVGEVVELGRVALVFCGNGSQWAGMGADLLADATFRAAVEAVDAELTPRLGWSVLEELMVPAERWRLSATEIAQPLLFAVQVGLVEMLLAAGVRPGAVLGHSVGEVAAAYACGALSLGQAARVVAERGLAQATTRGQGRMAAVGLSETAARQLLADYPQVEVAAVNSDRDVTVAGPQETLKQLGEDLAGRAVFFRELDVDYPFHSAVMDPLREPLCAALADLRPARARIPMVSTVTGEVLEGEELDTAYWWQNLRRPVRFAAALQRVLADGCDVLVEVGPHPVLQTYLRRVSGAARVRTAVVPTLRRAEQPRTAVVSVPGRVEPGAVQSRTPGRVEPGVAQVRAAVARLVAVGVEIDWARYFPRRGVVRELPAYPWQRQRHWAGGPLSWEHVIGDPVIQHPLLGRRLPTLEPSWHGEIDQARVPWVTDHRAGGAAVMPATGYVEMALAAGRLASPEAGPAVEVDRIGISRALVVPGPSAETVFVQTSLSETGTITVASVSPRGQGAREHFRARVRPLLRQAPPPLDVAGLRARVSDPVDVPGYYARAAEGRMVWGPRFRVLTELWAGQGEVLGAYACPDQRDERYQAHPVVLDSALQAGVLWLVDALRSGTGYMPAAIGAVRLWGRPDPEGFVHVRERSSQAEEVCWDITVAGVDGRVAAEMEGVRLRRMPGVHATQVSRYHVELRAAPRPGEPAGAWPAPSPERLLAGASDRLADVRARWRELGHPAYAARLEETFARTLHAALAELTGDVTPDLTVDTLLATGQESHHRRMLRASLPLLERHGLLQRLDEQHVRLTPPTRPDEGHGEAQERAYGELVRGGTSFVAQTALAVRGGLHLRELLRGERSAADVLGAGGGAELLEQFHDIGPVSLFGNRIARAIVEQVVRAWPADRPLRILEVGAGTGGTTAALLPVLPADRTRYTVTDAAEPALARLRQRLAGVDFVDYALLDLDDGIGEQGGYDLVVAAGCLHLARDLTAALRGLAALLAPGGKLLVAEPHRVEPLLPLLGLMPDFWDFDDLTVRPDSPLLSRERWPELLSAVGYTDIVQAGPEDDPAFSVMLATAPDSALLDLGSTRAEQVLPTAAIPRPLLPDVAAGEVWIVADEDDRDCLAATLGSVLERRGAHVRLSPLGDDPTGWAAMVPASARAVTFALVLGDAAEGEEAEGVVEQITRRAAALRAITLACEELPQDLRVALWLVSRPCGALPEPGTAGVPVHPQDAATWGTTRTLGNEQPRLDIRRVCLHRTGDAAHDATRLAAELLSPGEEDEILLTRQGRFTPRLVKTDEHTVPAEADTAYRLTVRDPGLSYGLAWERTEPPTPGPGQALVEVRAIGLNYRDVMRAVNLLPSEAVEAVFGGHELGLECAGTVTAIGPGVTAFRPGDRVAAAGPVGFGSHALIEEWVTMPVPDGVTFEQAATLPMAFATVFHSLHHCARIKAGETVLVHGGAGGVGLAALEYARFAGAQVIATAGTPAKRDLLRALGAAHVLDSRSLRFAEQIRDLTGGQGVDIVLNSLAGEAITRSLECLRHGGRFIELGKRDIYESRHLPLRPFGDNIAFFGVDIGTLMWKNPAQIAEQAQPLAQAVAHLPVLPHTAYPAERVADAFALMRHSRHVGKVVVSLDPRDEPVMVRTRPARPHPSPDGTYLVTGGLTGFGAATARHLARAGVRRLALVGRRGAGTPEAPALLEELKALGAEARAYAADVADRDAMRAILRELGESGHPVRGVVHAAMHLDDAALVDLSDDRIRAVLRPKVAGALVLDELTRDLPLEAFVLYSSLTTIGNISQSPYVSANLFLEALTRRRRAQGRPALAVGLGALAETGVLAGSTQAQALARLGIESMAPGRALAAVDDLLGERADVAMVGRCDWARLRRMLPGLRRPWLSAVLPPGADQSLGTTDLLPMLAAMTGEEAHAYIVGQITALLSTVLLIPADELAPDRRLDEYGLDSLMATELLLSMRHQFNVDIPPMELIRGAGTVADIASTVLLHLGLQTAHQAS</sequence>
<dbReference type="Pfam" id="PF00698">
    <property type="entry name" value="Acyl_transf_1"/>
    <property type="match status" value="1"/>
</dbReference>
<dbReference type="SMART" id="SM00829">
    <property type="entry name" value="PKS_ER"/>
    <property type="match status" value="1"/>
</dbReference>
<dbReference type="SMART" id="SM00826">
    <property type="entry name" value="PKS_DH"/>
    <property type="match status" value="1"/>
</dbReference>
<feature type="active site" description="Proton donor; for dehydratase activity" evidence="7">
    <location>
        <position position="1156"/>
    </location>
</feature>
<feature type="region of interest" description="C-terminal hotdog fold" evidence="7">
    <location>
        <begin position="1098"/>
        <end position="1239"/>
    </location>
</feature>
<dbReference type="SUPFAM" id="SSF51735">
    <property type="entry name" value="NAD(P)-binding Rossmann-fold domains"/>
    <property type="match status" value="3"/>
</dbReference>
<dbReference type="Pfam" id="PF08242">
    <property type="entry name" value="Methyltransf_12"/>
    <property type="match status" value="1"/>
</dbReference>
<feature type="active site" description="Proton acceptor; for dehydratase activity" evidence="7">
    <location>
        <position position="992"/>
    </location>
</feature>
<dbReference type="SMART" id="SM00822">
    <property type="entry name" value="PKS_KR"/>
    <property type="match status" value="1"/>
</dbReference>
<dbReference type="Proteomes" id="UP000660745">
    <property type="component" value="Unassembled WGS sequence"/>
</dbReference>
<dbReference type="GO" id="GO:0016491">
    <property type="term" value="F:oxidoreductase activity"/>
    <property type="evidence" value="ECO:0007669"/>
    <property type="project" value="InterPro"/>
</dbReference>
<evidence type="ECO:0000259" key="11">
    <source>
        <dbReference type="PROSITE" id="PS52019"/>
    </source>
</evidence>
<feature type="domain" description="PKS/mFAS DH" evidence="11">
    <location>
        <begin position="963"/>
        <end position="1239"/>
    </location>
</feature>
<dbReference type="InterPro" id="IPR001227">
    <property type="entry name" value="Ac_transferase_dom_sf"/>
</dbReference>
<dbReference type="InterPro" id="IPR032821">
    <property type="entry name" value="PKS_assoc"/>
</dbReference>
<dbReference type="Pfam" id="PF08240">
    <property type="entry name" value="ADH_N"/>
    <property type="match status" value="1"/>
</dbReference>
<dbReference type="Gene3D" id="3.10.129.110">
    <property type="entry name" value="Polyketide synthase dehydratase"/>
    <property type="match status" value="1"/>
</dbReference>
<dbReference type="InterPro" id="IPR016036">
    <property type="entry name" value="Malonyl_transacylase_ACP-bd"/>
</dbReference>
<evidence type="ECO:0000256" key="1">
    <source>
        <dbReference type="ARBA" id="ARBA00022450"/>
    </source>
</evidence>